<evidence type="ECO:0000313" key="3">
    <source>
        <dbReference type="Proteomes" id="UP000198642"/>
    </source>
</evidence>
<feature type="transmembrane region" description="Helical" evidence="1">
    <location>
        <begin position="52"/>
        <end position="69"/>
    </location>
</feature>
<feature type="transmembrane region" description="Helical" evidence="1">
    <location>
        <begin position="390"/>
        <end position="416"/>
    </location>
</feature>
<sequence>MYYQKIKNGVSKLDTSFISPDNTWALWAFLTGWAAISIYLEQKYAWASKVSGAIIALIGAMVLANLNVIPLESGVYDAVWDYVVPLAIPLLLFQANIKKIWQESGRMLTIFLLSAIGTVAGTIISFMLLKDVIPHLDKLGGMMAGSYTGGSVNFAAMASKFEAPGELVSATVVADNAMMALFFFVLMAIPAISLFRNNYQTPHMEEVEAKTSEDEGKTQAASFWQRKEISLKDIATSIATAFVLVAVSFQLADLFAGIIPDGENTNIFYQIIGGIIGDQYLMLTTLTVLAVIAFPNYFENIRGTQEIGTFLIYLFFVVIGVPASLALVITTAPLLLVFTLIIVLMNLLFSLVLGKLFKFNLEEVVLASNANLGGPTTAAAMAIAKGWNKLIVPILLVGTLGYIIGNYIGTGLGIWFQTFI</sequence>
<dbReference type="EMBL" id="FOJW01000004">
    <property type="protein sequence ID" value="SFA95078.1"/>
    <property type="molecule type" value="Genomic_DNA"/>
</dbReference>
<dbReference type="Proteomes" id="UP000198642">
    <property type="component" value="Unassembled WGS sequence"/>
</dbReference>
<dbReference type="InterPro" id="IPR008537">
    <property type="entry name" value="DUF819"/>
</dbReference>
<evidence type="ECO:0000256" key="1">
    <source>
        <dbReference type="SAM" id="Phobius"/>
    </source>
</evidence>
<feature type="transmembrane region" description="Helical" evidence="1">
    <location>
        <begin position="234"/>
        <end position="259"/>
    </location>
</feature>
<feature type="transmembrane region" description="Helical" evidence="1">
    <location>
        <begin position="107"/>
        <end position="129"/>
    </location>
</feature>
<keyword evidence="1" id="KW-0472">Membrane</keyword>
<protein>
    <submittedName>
        <fullName evidence="2">Uncharacterized membrane protein</fullName>
    </submittedName>
</protein>
<feature type="transmembrane region" description="Helical" evidence="1">
    <location>
        <begin position="279"/>
        <end position="298"/>
    </location>
</feature>
<feature type="transmembrane region" description="Helical" evidence="1">
    <location>
        <begin position="335"/>
        <end position="357"/>
    </location>
</feature>
<feature type="transmembrane region" description="Helical" evidence="1">
    <location>
        <begin position="177"/>
        <end position="195"/>
    </location>
</feature>
<organism evidence="2 3">
    <name type="scientific">Lentibacillus halodurans</name>
    <dbReference type="NCBI Taxonomy" id="237679"/>
    <lineage>
        <taxon>Bacteria</taxon>
        <taxon>Bacillati</taxon>
        <taxon>Bacillota</taxon>
        <taxon>Bacilli</taxon>
        <taxon>Bacillales</taxon>
        <taxon>Bacillaceae</taxon>
        <taxon>Lentibacillus</taxon>
    </lineage>
</organism>
<dbReference type="OrthoDB" id="653763at2"/>
<gene>
    <name evidence="2" type="ORF">SAMN04488072_104101</name>
</gene>
<reference evidence="2 3" key="1">
    <citation type="submission" date="2016-10" db="EMBL/GenBank/DDBJ databases">
        <authorList>
            <person name="de Groot N.N."/>
        </authorList>
    </citation>
    <scope>NUCLEOTIDE SEQUENCE [LARGE SCALE GENOMIC DNA]</scope>
    <source>
        <strain evidence="2 3">CGMCC 1.3702</strain>
    </source>
</reference>
<dbReference type="PANTHER" id="PTHR34289:SF8">
    <property type="entry name" value="DUF819 DOMAIN-CONTAINING PROTEIN"/>
    <property type="match status" value="1"/>
</dbReference>
<feature type="transmembrane region" description="Helical" evidence="1">
    <location>
        <begin position="24"/>
        <end position="40"/>
    </location>
</feature>
<dbReference type="AlphaFoldDB" id="A0A1I0X411"/>
<evidence type="ECO:0000313" key="2">
    <source>
        <dbReference type="EMBL" id="SFA95078.1"/>
    </source>
</evidence>
<dbReference type="PANTHER" id="PTHR34289">
    <property type="entry name" value="PROTEIN, PUTATIVE (DUF819)-RELATED"/>
    <property type="match status" value="1"/>
</dbReference>
<feature type="transmembrane region" description="Helical" evidence="1">
    <location>
        <begin position="364"/>
        <end position="384"/>
    </location>
</feature>
<dbReference type="Pfam" id="PF05684">
    <property type="entry name" value="DUF819"/>
    <property type="match status" value="1"/>
</dbReference>
<proteinExistence type="predicted"/>
<keyword evidence="3" id="KW-1185">Reference proteome</keyword>
<name>A0A1I0X411_9BACI</name>
<feature type="transmembrane region" description="Helical" evidence="1">
    <location>
        <begin position="310"/>
        <end position="329"/>
    </location>
</feature>
<accession>A0A1I0X411</accession>
<keyword evidence="1" id="KW-0812">Transmembrane</keyword>
<feature type="transmembrane region" description="Helical" evidence="1">
    <location>
        <begin position="75"/>
        <end position="95"/>
    </location>
</feature>
<keyword evidence="1" id="KW-1133">Transmembrane helix</keyword>